<dbReference type="SUPFAM" id="SSF81383">
    <property type="entry name" value="F-box domain"/>
    <property type="match status" value="1"/>
</dbReference>
<dbReference type="InterPro" id="IPR036047">
    <property type="entry name" value="F-box-like_dom_sf"/>
</dbReference>
<dbReference type="OrthoDB" id="3258311at2759"/>
<evidence type="ECO:0000259" key="1">
    <source>
        <dbReference type="PROSITE" id="PS50181"/>
    </source>
</evidence>
<dbReference type="InterPro" id="IPR001810">
    <property type="entry name" value="F-box_dom"/>
</dbReference>
<dbReference type="Gene3D" id="3.80.10.10">
    <property type="entry name" value="Ribonuclease Inhibitor"/>
    <property type="match status" value="1"/>
</dbReference>
<dbReference type="SMART" id="SM00256">
    <property type="entry name" value="FBOX"/>
    <property type="match status" value="1"/>
</dbReference>
<protein>
    <recommendedName>
        <fullName evidence="1">F-box domain-containing protein</fullName>
    </recommendedName>
</protein>
<dbReference type="Pfam" id="PF00646">
    <property type="entry name" value="F-box"/>
    <property type="match status" value="1"/>
</dbReference>
<feature type="domain" description="F-box" evidence="1">
    <location>
        <begin position="199"/>
        <end position="258"/>
    </location>
</feature>
<evidence type="ECO:0000313" key="3">
    <source>
        <dbReference type="Proteomes" id="UP000307440"/>
    </source>
</evidence>
<dbReference type="Gene3D" id="1.20.1280.50">
    <property type="match status" value="1"/>
</dbReference>
<dbReference type="Proteomes" id="UP000307440">
    <property type="component" value="Unassembled WGS sequence"/>
</dbReference>
<proteinExistence type="predicted"/>
<dbReference type="InterPro" id="IPR032675">
    <property type="entry name" value="LRR_dom_sf"/>
</dbReference>
<name>A0A5C3KPA3_COPMA</name>
<evidence type="ECO:0000313" key="2">
    <source>
        <dbReference type="EMBL" id="TFK21947.1"/>
    </source>
</evidence>
<keyword evidence="3" id="KW-1185">Reference proteome</keyword>
<dbReference type="AlphaFoldDB" id="A0A5C3KPA3"/>
<dbReference type="EMBL" id="ML210254">
    <property type="protein sequence ID" value="TFK21947.1"/>
    <property type="molecule type" value="Genomic_DNA"/>
</dbReference>
<gene>
    <name evidence="2" type="ORF">FA15DRAFT_706815</name>
</gene>
<organism evidence="2 3">
    <name type="scientific">Coprinopsis marcescibilis</name>
    <name type="common">Agaric fungus</name>
    <name type="synonym">Psathyrella marcescibilis</name>
    <dbReference type="NCBI Taxonomy" id="230819"/>
    <lineage>
        <taxon>Eukaryota</taxon>
        <taxon>Fungi</taxon>
        <taxon>Dikarya</taxon>
        <taxon>Basidiomycota</taxon>
        <taxon>Agaricomycotina</taxon>
        <taxon>Agaricomycetes</taxon>
        <taxon>Agaricomycetidae</taxon>
        <taxon>Agaricales</taxon>
        <taxon>Agaricineae</taxon>
        <taxon>Psathyrellaceae</taxon>
        <taxon>Coprinopsis</taxon>
    </lineage>
</organism>
<sequence length="849" mass="97570">MDPDAPGDARRLGDPTLDVNSLDEYDRERFLQLDGTEPKVWGISSGPFLLLYGNEEDIARSDHARFTYNWDKEHPDGCDRRERWKTELNYLTFIRHWQLTRLLRTLNGFVTGNLDLSGRHAPRWSEYIQQLHELTLDFSALNPVNAEISNHDDAIKTKKVYEFREKWKIPVFSLEYVLEGIRENMAEFVQAKGVGKIQELCLTDLPSELLDCIFSHCDLSDARRLSLACRNFHSISQRYINNTRKFAVHLPDKVYMDYEHYSTNEEHGRTRLRTLIGSLHKEFINYANLILERPDLSSAAQSLSFSSTVVDTALRLEWPSEFISEVQSTLSSIGSKFTRVLGACSNLTALSIHSQTLTMSSLEAICDLVHLERLQLNDCPIPDDVVAILEQGTHSLTSSRASNLNLRMFSAREISDTHTWSTWYILCIFPHVRNLFAGGFYDMSNLQHDALELPPLSVLLRFKFFHSVEHLALNCLTSQALMHLGQYLVLTAAQPPAANPVGALKLTHLRILTREPATLDIWIALVRGIELGARKTLEVLVISGLGRDAVRDASLFRWIARRLPDLKALSIDLHAGEDKSSFGVRWPQPPSVYAPALSEFTSLKYLGLNFHMMEDYSPCSIEDFETLADLEQKREQKIREREQVGEVEIDDNWDWPWMKGQEKEVNPFSFRPRSWISPYGGKVRDGTAKQYGLFDDQHLDVTNFVVHRPTLEMVSLVSRSTIIDRGVFFILPVKDPQYQEDCIPLHLPEENRYHVDSDNLEGEERDVEVDFHHSPACEHPSKDCFLTTKTIFWRAQVRPVYVSRSGGYKMFSAYSVWDLCRGAWGDVHRRWNPPLDQEAWPYLPQLNDD</sequence>
<dbReference type="CDD" id="cd09917">
    <property type="entry name" value="F-box_SF"/>
    <property type="match status" value="1"/>
</dbReference>
<dbReference type="PROSITE" id="PS50181">
    <property type="entry name" value="FBOX"/>
    <property type="match status" value="1"/>
</dbReference>
<reference evidence="2 3" key="1">
    <citation type="journal article" date="2019" name="Nat. Ecol. Evol.">
        <title>Megaphylogeny resolves global patterns of mushroom evolution.</title>
        <authorList>
            <person name="Varga T."/>
            <person name="Krizsan K."/>
            <person name="Foldi C."/>
            <person name="Dima B."/>
            <person name="Sanchez-Garcia M."/>
            <person name="Sanchez-Ramirez S."/>
            <person name="Szollosi G.J."/>
            <person name="Szarkandi J.G."/>
            <person name="Papp V."/>
            <person name="Albert L."/>
            <person name="Andreopoulos W."/>
            <person name="Angelini C."/>
            <person name="Antonin V."/>
            <person name="Barry K.W."/>
            <person name="Bougher N.L."/>
            <person name="Buchanan P."/>
            <person name="Buyck B."/>
            <person name="Bense V."/>
            <person name="Catcheside P."/>
            <person name="Chovatia M."/>
            <person name="Cooper J."/>
            <person name="Damon W."/>
            <person name="Desjardin D."/>
            <person name="Finy P."/>
            <person name="Geml J."/>
            <person name="Haridas S."/>
            <person name="Hughes K."/>
            <person name="Justo A."/>
            <person name="Karasinski D."/>
            <person name="Kautmanova I."/>
            <person name="Kiss B."/>
            <person name="Kocsube S."/>
            <person name="Kotiranta H."/>
            <person name="LaButti K.M."/>
            <person name="Lechner B.E."/>
            <person name="Liimatainen K."/>
            <person name="Lipzen A."/>
            <person name="Lukacs Z."/>
            <person name="Mihaltcheva S."/>
            <person name="Morgado L.N."/>
            <person name="Niskanen T."/>
            <person name="Noordeloos M.E."/>
            <person name="Ohm R.A."/>
            <person name="Ortiz-Santana B."/>
            <person name="Ovrebo C."/>
            <person name="Racz N."/>
            <person name="Riley R."/>
            <person name="Savchenko A."/>
            <person name="Shiryaev A."/>
            <person name="Soop K."/>
            <person name="Spirin V."/>
            <person name="Szebenyi C."/>
            <person name="Tomsovsky M."/>
            <person name="Tulloss R.E."/>
            <person name="Uehling J."/>
            <person name="Grigoriev I.V."/>
            <person name="Vagvolgyi C."/>
            <person name="Papp T."/>
            <person name="Martin F.M."/>
            <person name="Miettinen O."/>
            <person name="Hibbett D.S."/>
            <person name="Nagy L.G."/>
        </authorList>
    </citation>
    <scope>NUCLEOTIDE SEQUENCE [LARGE SCALE GENOMIC DNA]</scope>
    <source>
        <strain evidence="2 3">CBS 121175</strain>
    </source>
</reference>
<accession>A0A5C3KPA3</accession>
<dbReference type="SUPFAM" id="SSF52047">
    <property type="entry name" value="RNI-like"/>
    <property type="match status" value="1"/>
</dbReference>
<dbReference type="STRING" id="230819.A0A5C3KPA3"/>